<dbReference type="Proteomes" id="UP001138961">
    <property type="component" value="Unassembled WGS sequence"/>
</dbReference>
<name>A0ABS8BTS8_9RHOB</name>
<evidence type="ECO:0000313" key="2">
    <source>
        <dbReference type="Proteomes" id="UP001138961"/>
    </source>
</evidence>
<gene>
    <name evidence="1" type="ORF">LGQ03_07030</name>
</gene>
<dbReference type="EMBL" id="JAJATZ010000003">
    <property type="protein sequence ID" value="MCB5198989.1"/>
    <property type="molecule type" value="Genomic_DNA"/>
</dbReference>
<accession>A0ABS8BTS8</accession>
<keyword evidence="2" id="KW-1185">Reference proteome</keyword>
<protein>
    <submittedName>
        <fullName evidence="1">Antifreeze protein</fullName>
    </submittedName>
</protein>
<organism evidence="1 2">
    <name type="scientific">Loktanella gaetbuli</name>
    <dbReference type="NCBI Taxonomy" id="2881335"/>
    <lineage>
        <taxon>Bacteria</taxon>
        <taxon>Pseudomonadati</taxon>
        <taxon>Pseudomonadota</taxon>
        <taxon>Alphaproteobacteria</taxon>
        <taxon>Rhodobacterales</taxon>
        <taxon>Roseobacteraceae</taxon>
        <taxon>Loktanella</taxon>
    </lineage>
</organism>
<comment type="caution">
    <text evidence="1">The sequence shown here is derived from an EMBL/GenBank/DDBJ whole genome shotgun (WGS) entry which is preliminary data.</text>
</comment>
<proteinExistence type="predicted"/>
<dbReference type="RefSeq" id="WP_226747823.1">
    <property type="nucleotide sequence ID" value="NZ_JAJATZ010000003.1"/>
</dbReference>
<evidence type="ECO:0000313" key="1">
    <source>
        <dbReference type="EMBL" id="MCB5198989.1"/>
    </source>
</evidence>
<reference evidence="1" key="1">
    <citation type="submission" date="2021-10" db="EMBL/GenBank/DDBJ databases">
        <title>Loktanella gaetbuli sp. nov., isolated from a tidal flat.</title>
        <authorList>
            <person name="Park S."/>
            <person name="Yoon J.-H."/>
        </authorList>
    </citation>
    <scope>NUCLEOTIDE SEQUENCE</scope>
    <source>
        <strain evidence="1">TSTF-M6</strain>
    </source>
</reference>
<sequence>MKRQTTLFDLMQLNAEVGMMLAESQAVMAMRVMGWGGFWSVTDRENDRMMSEKTEAAFQSMTRAGTAMITGQQPHEIMKAAIQPLRSKTRANAKRLAKRGPKLG</sequence>